<protein>
    <submittedName>
        <fullName evidence="1">Lipoprotein</fullName>
    </submittedName>
</protein>
<accession>A0ABM6AQR3</accession>
<name>A0ABM6AQR3_BORHE</name>
<proteinExistence type="predicted"/>
<dbReference type="EMBL" id="CP014350">
    <property type="protein sequence ID" value="ANA43669.1"/>
    <property type="molecule type" value="Genomic_DNA"/>
</dbReference>
<dbReference type="InterPro" id="IPR008421">
    <property type="entry name" value="Borrelia_lipoprotein_PFam54/60"/>
</dbReference>
<keyword evidence="1" id="KW-0614">Plasmid</keyword>
<dbReference type="RefSeq" id="WP_020732365.1">
    <property type="nucleotide sequence ID" value="NZ_CP014350.1"/>
</dbReference>
<dbReference type="Proteomes" id="UP000078430">
    <property type="component" value="Plasmid megaplasmid"/>
</dbReference>
<keyword evidence="2" id="KW-1185">Reference proteome</keyword>
<evidence type="ECO:0000313" key="1">
    <source>
        <dbReference type="EMBL" id="ANA43669.1"/>
    </source>
</evidence>
<evidence type="ECO:0000313" key="2">
    <source>
        <dbReference type="Proteomes" id="UP000078430"/>
    </source>
</evidence>
<geneLocation type="plasmid" evidence="1 2">
    <name>megaplasmid</name>
</geneLocation>
<dbReference type="Pfam" id="PF05714">
    <property type="entry name" value="PFam54_60"/>
    <property type="match status" value="1"/>
</dbReference>
<dbReference type="Gene3D" id="1.10.3160.10">
    <property type="entry name" value="Bbcrasp-1"/>
    <property type="match status" value="1"/>
</dbReference>
<sequence length="288" mass="33285">MQTNISIITLITLIAITTLTCKADLSSELEKALKEAKDAKQMALKAQIIRTDAEQRRQKKLIIAILKSKITKAKYTLKIHKNDAWIEDNDIYEINAQGQAFHIAKNSDTGEVYASDRNKTARKQIYLALEHRRSVITNFGEILSKLAEGANTNVNYAPNEHDLQTEYNILIENILTEAKKYAHNYFEIALIPLHDKQDKLNSLSLDDLQNLKDKFDELQKIRDTCKMYAETIYNDFQNDQDHIKDGAAANLRNYINQNNYKNKFKELVKKTEETAYQINQILNKIKIY</sequence>
<organism evidence="1 2">
    <name type="scientific">Borrelia hermsii HS1</name>
    <dbReference type="NCBI Taxonomy" id="1867252"/>
    <lineage>
        <taxon>Bacteria</taxon>
        <taxon>Pseudomonadati</taxon>
        <taxon>Spirochaetota</taxon>
        <taxon>Spirochaetia</taxon>
        <taxon>Spirochaetales</taxon>
        <taxon>Borreliaceae</taxon>
        <taxon>Borrelia</taxon>
    </lineage>
</organism>
<gene>
    <name evidence="1" type="ORF">AXX13_A0125</name>
</gene>
<reference evidence="1 2" key="2">
    <citation type="journal article" date="2016" name="Genome Announc.">
        <title>Chromosome and Plasmids of the Tick-Borne Relapsing Fever Agent Borrelia hermsii.</title>
        <authorList>
            <person name="Barbour A.G."/>
        </authorList>
    </citation>
    <scope>NUCLEOTIDE SEQUENCE [LARGE SCALE GENOMIC DNA]</scope>
    <source>
        <strain evidence="1 2">HS1</strain>
    </source>
</reference>
<dbReference type="GeneID" id="71843709"/>
<keyword evidence="1" id="KW-0449">Lipoprotein</keyword>
<reference evidence="1 2" key="1">
    <citation type="journal article" date="2013" name="J. Bacteriol.">
        <title>Large linear plasmids of Borrelia species that cause relapsing fever.</title>
        <authorList>
            <person name="Miller S.C."/>
            <person name="Porcella S.F."/>
            <person name="Raffel S.J."/>
            <person name="Schwan T.G."/>
            <person name="Barbour A.G."/>
        </authorList>
    </citation>
    <scope>NUCLEOTIDE SEQUENCE [LARGE SCALE GENOMIC DNA]</scope>
    <source>
        <strain evidence="1 2">HS1</strain>
    </source>
</reference>